<gene>
    <name evidence="3" type="ORF">METZ01_LOCUS209537</name>
</gene>
<dbReference type="PROSITE" id="PS50005">
    <property type="entry name" value="TPR"/>
    <property type="match status" value="1"/>
</dbReference>
<dbReference type="SMART" id="SM00028">
    <property type="entry name" value="TPR"/>
    <property type="match status" value="1"/>
</dbReference>
<keyword evidence="1" id="KW-0812">Transmembrane</keyword>
<dbReference type="Pfam" id="PF00515">
    <property type="entry name" value="TPR_1"/>
    <property type="match status" value="1"/>
</dbReference>
<dbReference type="InterPro" id="IPR011990">
    <property type="entry name" value="TPR-like_helical_dom_sf"/>
</dbReference>
<dbReference type="PROSITE" id="PS51781">
    <property type="entry name" value="SH3B"/>
    <property type="match status" value="1"/>
</dbReference>
<organism evidence="3">
    <name type="scientific">marine metagenome</name>
    <dbReference type="NCBI Taxonomy" id="408172"/>
    <lineage>
        <taxon>unclassified sequences</taxon>
        <taxon>metagenomes</taxon>
        <taxon>ecological metagenomes</taxon>
    </lineage>
</organism>
<accession>A0A382F3A3</accession>
<protein>
    <recommendedName>
        <fullName evidence="2">SH3b domain-containing protein</fullName>
    </recommendedName>
</protein>
<dbReference type="AlphaFoldDB" id="A0A382F3A3"/>
<feature type="non-terminal residue" evidence="3">
    <location>
        <position position="1"/>
    </location>
</feature>
<reference evidence="3" key="1">
    <citation type="submission" date="2018-05" db="EMBL/GenBank/DDBJ databases">
        <authorList>
            <person name="Lanie J.A."/>
            <person name="Ng W.-L."/>
            <person name="Kazmierczak K.M."/>
            <person name="Andrzejewski T.M."/>
            <person name="Davidsen T.M."/>
            <person name="Wayne K.J."/>
            <person name="Tettelin H."/>
            <person name="Glass J.I."/>
            <person name="Rusch D."/>
            <person name="Podicherti R."/>
            <person name="Tsui H.-C.T."/>
            <person name="Winkler M.E."/>
        </authorList>
    </citation>
    <scope>NUCLEOTIDE SEQUENCE</scope>
</reference>
<dbReference type="SUPFAM" id="SSF48452">
    <property type="entry name" value="TPR-like"/>
    <property type="match status" value="1"/>
</dbReference>
<keyword evidence="1" id="KW-1133">Transmembrane helix</keyword>
<evidence type="ECO:0000259" key="2">
    <source>
        <dbReference type="PROSITE" id="PS51781"/>
    </source>
</evidence>
<evidence type="ECO:0000256" key="1">
    <source>
        <dbReference type="SAM" id="Phobius"/>
    </source>
</evidence>
<feature type="transmembrane region" description="Helical" evidence="1">
    <location>
        <begin position="108"/>
        <end position="127"/>
    </location>
</feature>
<dbReference type="SMART" id="SM00287">
    <property type="entry name" value="SH3b"/>
    <property type="match status" value="1"/>
</dbReference>
<dbReference type="PROSITE" id="PS50293">
    <property type="entry name" value="TPR_REGION"/>
    <property type="match status" value="1"/>
</dbReference>
<dbReference type="InterPro" id="IPR019734">
    <property type="entry name" value="TPR_rpt"/>
</dbReference>
<keyword evidence="1" id="KW-0472">Membrane</keyword>
<dbReference type="EMBL" id="UINC01047420">
    <property type="protein sequence ID" value="SVB56683.1"/>
    <property type="molecule type" value="Genomic_DNA"/>
</dbReference>
<evidence type="ECO:0000313" key="3">
    <source>
        <dbReference type="EMBL" id="SVB56683.1"/>
    </source>
</evidence>
<dbReference type="InterPro" id="IPR003646">
    <property type="entry name" value="SH3-like_bac-type"/>
</dbReference>
<feature type="transmembrane region" description="Helical" evidence="1">
    <location>
        <begin position="69"/>
        <end position="88"/>
    </location>
</feature>
<dbReference type="Gene3D" id="2.30.30.40">
    <property type="entry name" value="SH3 Domains"/>
    <property type="match status" value="1"/>
</dbReference>
<name>A0A382F3A3_9ZZZZ</name>
<dbReference type="Gene3D" id="1.25.40.10">
    <property type="entry name" value="Tetratricopeptide repeat domain"/>
    <property type="match status" value="1"/>
</dbReference>
<proteinExistence type="predicted"/>
<feature type="domain" description="SH3b" evidence="2">
    <location>
        <begin position="128"/>
        <end position="191"/>
    </location>
</feature>
<sequence>VSANLLFNLGNAHFKAGRLGQAMAAYHRSLRLDPRNPETRANLRFAREQANTQPPPLTLRQRWLRRFSLGEWTALASGALTLLLLLLTARQLKPGAFAGKPLWIRLPAAGALATALLLALAASDYFLDERAFVSTAKAVVRNGPLEESPESFKAPDGTELRVRDRKGEFLEIETALGQKGWIHTSDVELLTP</sequence>